<keyword evidence="4" id="KW-1185">Reference proteome</keyword>
<dbReference type="Proteomes" id="UP001500307">
    <property type="component" value="Unassembled WGS sequence"/>
</dbReference>
<dbReference type="InterPro" id="IPR002347">
    <property type="entry name" value="SDR_fam"/>
</dbReference>
<dbReference type="InterPro" id="IPR036291">
    <property type="entry name" value="NAD(P)-bd_dom_sf"/>
</dbReference>
<name>A0ABP8S8M3_9ACTN</name>
<proteinExistence type="inferred from homology"/>
<evidence type="ECO:0000256" key="2">
    <source>
        <dbReference type="RuleBase" id="RU000363"/>
    </source>
</evidence>
<dbReference type="EMBL" id="BAABGU010000003">
    <property type="protein sequence ID" value="GAA4563839.1"/>
    <property type="molecule type" value="Genomic_DNA"/>
</dbReference>
<organism evidence="3 4">
    <name type="scientific">Micromonospora coerulea</name>
    <dbReference type="NCBI Taxonomy" id="47856"/>
    <lineage>
        <taxon>Bacteria</taxon>
        <taxon>Bacillati</taxon>
        <taxon>Actinomycetota</taxon>
        <taxon>Actinomycetes</taxon>
        <taxon>Micromonosporales</taxon>
        <taxon>Micromonosporaceae</taxon>
        <taxon>Micromonospora</taxon>
    </lineage>
</organism>
<reference evidence="4" key="1">
    <citation type="journal article" date="2019" name="Int. J. Syst. Evol. Microbiol.">
        <title>The Global Catalogue of Microorganisms (GCM) 10K type strain sequencing project: providing services to taxonomists for standard genome sequencing and annotation.</title>
        <authorList>
            <consortium name="The Broad Institute Genomics Platform"/>
            <consortium name="The Broad Institute Genome Sequencing Center for Infectious Disease"/>
            <person name="Wu L."/>
            <person name="Ma J."/>
        </authorList>
    </citation>
    <scope>NUCLEOTIDE SEQUENCE [LARGE SCALE GENOMIC DNA]</scope>
    <source>
        <strain evidence="4">JCM 3175</strain>
    </source>
</reference>
<dbReference type="Pfam" id="PF00106">
    <property type="entry name" value="adh_short"/>
    <property type="match status" value="1"/>
</dbReference>
<protein>
    <submittedName>
        <fullName evidence="3">SDR family NAD(P)-dependent oxidoreductase</fullName>
    </submittedName>
</protein>
<dbReference type="PRINTS" id="PR00081">
    <property type="entry name" value="GDHRDH"/>
</dbReference>
<evidence type="ECO:0000313" key="3">
    <source>
        <dbReference type="EMBL" id="GAA4563839.1"/>
    </source>
</evidence>
<evidence type="ECO:0000256" key="1">
    <source>
        <dbReference type="ARBA" id="ARBA00023002"/>
    </source>
</evidence>
<accession>A0ABP8S8M3</accession>
<dbReference type="PANTHER" id="PTHR43157:SF31">
    <property type="entry name" value="PHOSPHATIDYLINOSITOL-GLYCAN BIOSYNTHESIS CLASS F PROTEIN"/>
    <property type="match status" value="1"/>
</dbReference>
<evidence type="ECO:0000313" key="4">
    <source>
        <dbReference type="Proteomes" id="UP001500307"/>
    </source>
</evidence>
<keyword evidence="1" id="KW-0560">Oxidoreductase</keyword>
<sequence>MKPTIVVTGATSGLGRLAALKLAQQGAHIIITARSQQKAEQTCQEIGADRVDAFLGDFTRLDDVRRIGHEIADRYDHIDVLVNNAGVHAFQPRTTPDGYPEMVAVNYLAPWLLTHTLLPALQRAPAARIVNVASEASRRHGILRIPQDLTDTSPFSTRGSSERYGKTKLLDIMFTMELARRLAGTTITANCLDPGFNTTGLGRELRFAGILEKVLTRLRIGDPARGTGLIVALATDPRFTGRTGGYYTVRGTRQLQPTPPGNDPSVQAQLWYETQQLLDPVAR</sequence>
<dbReference type="SUPFAM" id="SSF51735">
    <property type="entry name" value="NAD(P)-binding Rossmann-fold domains"/>
    <property type="match status" value="1"/>
</dbReference>
<dbReference type="Gene3D" id="3.40.50.720">
    <property type="entry name" value="NAD(P)-binding Rossmann-like Domain"/>
    <property type="match status" value="1"/>
</dbReference>
<gene>
    <name evidence="3" type="ORF">GCM10023176_08610</name>
</gene>
<dbReference type="PANTHER" id="PTHR43157">
    <property type="entry name" value="PHOSPHATIDYLINOSITOL-GLYCAN BIOSYNTHESIS CLASS F PROTEIN-RELATED"/>
    <property type="match status" value="1"/>
</dbReference>
<comment type="similarity">
    <text evidence="2">Belongs to the short-chain dehydrogenases/reductases (SDR) family.</text>
</comment>
<dbReference type="RefSeq" id="WP_346116335.1">
    <property type="nucleotide sequence ID" value="NZ_BAABGU010000003.1"/>
</dbReference>
<dbReference type="PRINTS" id="PR00080">
    <property type="entry name" value="SDRFAMILY"/>
</dbReference>
<comment type="caution">
    <text evidence="3">The sequence shown here is derived from an EMBL/GenBank/DDBJ whole genome shotgun (WGS) entry which is preliminary data.</text>
</comment>